<organism evidence="1 2">
    <name type="scientific">Pseudofrancisella aestuarii</name>
    <dbReference type="NCBI Taxonomy" id="2670347"/>
    <lineage>
        <taxon>Bacteria</taxon>
        <taxon>Pseudomonadati</taxon>
        <taxon>Pseudomonadota</taxon>
        <taxon>Gammaproteobacteria</taxon>
        <taxon>Thiotrichales</taxon>
        <taxon>Francisellaceae</taxon>
        <taxon>Pseudofrancisella</taxon>
    </lineage>
</organism>
<name>A0ABV9TCH4_9GAMM</name>
<dbReference type="EMBL" id="JBHSJH010000002">
    <property type="protein sequence ID" value="MFC4892492.1"/>
    <property type="molecule type" value="Genomic_DNA"/>
</dbReference>
<comment type="caution">
    <text evidence="1">The sequence shown here is derived from an EMBL/GenBank/DDBJ whole genome shotgun (WGS) entry which is preliminary data.</text>
</comment>
<protein>
    <submittedName>
        <fullName evidence="1">Uncharacterized protein</fullName>
    </submittedName>
</protein>
<dbReference type="RefSeq" id="WP_119329873.1">
    <property type="nucleotide sequence ID" value="NZ_JBHSJH010000002.1"/>
</dbReference>
<evidence type="ECO:0000313" key="1">
    <source>
        <dbReference type="EMBL" id="MFC4892492.1"/>
    </source>
</evidence>
<accession>A0ABV9TCH4</accession>
<gene>
    <name evidence="1" type="ORF">ACFPDQ_05465</name>
</gene>
<reference evidence="2" key="1">
    <citation type="journal article" date="2019" name="Int. J. Syst. Evol. Microbiol.">
        <title>The Global Catalogue of Microorganisms (GCM) 10K type strain sequencing project: providing services to taxonomists for standard genome sequencing and annotation.</title>
        <authorList>
            <consortium name="The Broad Institute Genomics Platform"/>
            <consortium name="The Broad Institute Genome Sequencing Center for Infectious Disease"/>
            <person name="Wu L."/>
            <person name="Ma J."/>
        </authorList>
    </citation>
    <scope>NUCLEOTIDE SEQUENCE [LARGE SCALE GENOMIC DNA]</scope>
    <source>
        <strain evidence="2">CGMCC 1.13718</strain>
    </source>
</reference>
<proteinExistence type="predicted"/>
<sequence length="475" mass="53989">MNLKFKLLISIIIMLFSSNAFSLIGKLSENNGKIFFTEDKNTYQIISSEIIVSEIQTLIPFNTYVKLESYVKDEDKHLIEVNETPTIISGNIETSGKLIKDEQKLYLDNGKTKKLVKFAKAINFHGNHFDEKSINFYINKDVNVIGTYKNNIFEITAIVEKGLYDDINAEFPIDPKYKDSLKNDPFNFILKELPQNQITQKINSFKTTIINKQPINPGDYILIISLAGRSGDDFDAVAGHFAIGTGVINDNKKIDNFKVFNFYTKNNGKGIIPGSLTYQDYYGGLSTGQSNYRPAYTIILYNVDEKKLEKASEEIEKSLSYMREYNDDGGLTNDCVNSSLDALYSANIAKDNSIFSISKIYDGTSQPYDKSKYSAINYVIYYLFHSNADFIPRAAFISMLERLENYDIYRADFIFQQQTPSGRPEGGIPVKDGLDYIWAAHLEQERINSAKENNLNGNAQYQVPWVASELQNVNF</sequence>
<dbReference type="Proteomes" id="UP001595926">
    <property type="component" value="Unassembled WGS sequence"/>
</dbReference>
<keyword evidence="2" id="KW-1185">Reference proteome</keyword>
<evidence type="ECO:0000313" key="2">
    <source>
        <dbReference type="Proteomes" id="UP001595926"/>
    </source>
</evidence>